<evidence type="ECO:0000256" key="4">
    <source>
        <dbReference type="ARBA" id="ARBA00023027"/>
    </source>
</evidence>
<dbReference type="InterPro" id="IPR016163">
    <property type="entry name" value="Ald_DH_C"/>
</dbReference>
<dbReference type="Pfam" id="PF00171">
    <property type="entry name" value="Aldedh"/>
    <property type="match status" value="1"/>
</dbReference>
<feature type="domain" description="Aldehyde dehydrogenase" evidence="7">
    <location>
        <begin position="56"/>
        <end position="517"/>
    </location>
</feature>
<evidence type="ECO:0000256" key="6">
    <source>
        <dbReference type="NCBIfam" id="TIGR01237"/>
    </source>
</evidence>
<protein>
    <recommendedName>
        <fullName evidence="2 6">L-glutamate gamma-semialdehyde dehydrogenase</fullName>
        <ecNumber evidence="2 6">1.2.1.88</ecNumber>
    </recommendedName>
</protein>
<keyword evidence="4" id="KW-0520">NAD</keyword>
<name>A0ABN8H1B4_9BACL</name>
<keyword evidence="3 8" id="KW-0560">Oxidoreductase</keyword>
<evidence type="ECO:0000256" key="2">
    <source>
        <dbReference type="ARBA" id="ARBA00012884"/>
    </source>
</evidence>
<dbReference type="InterPro" id="IPR016161">
    <property type="entry name" value="Ald_DH/histidinol_DH"/>
</dbReference>
<dbReference type="InterPro" id="IPR005932">
    <property type="entry name" value="RocA"/>
</dbReference>
<dbReference type="RefSeq" id="WP_236291116.1">
    <property type="nucleotide sequence ID" value="NZ_CAKMMW010000018.1"/>
</dbReference>
<dbReference type="Proteomes" id="UP000838821">
    <property type="component" value="Unassembled WGS sequence"/>
</dbReference>
<dbReference type="PANTHER" id="PTHR42862">
    <property type="entry name" value="DELTA-1-PYRROLINE-5-CARBOXYLATE DEHYDROGENASE 1, ISOFORM A-RELATED"/>
    <property type="match status" value="1"/>
</dbReference>
<dbReference type="InterPro" id="IPR016160">
    <property type="entry name" value="Ald_DH_CS_CYS"/>
</dbReference>
<evidence type="ECO:0000259" key="7">
    <source>
        <dbReference type="Pfam" id="PF00171"/>
    </source>
</evidence>
<dbReference type="Gene3D" id="3.40.605.10">
    <property type="entry name" value="Aldehyde Dehydrogenase, Chain A, domain 1"/>
    <property type="match status" value="1"/>
</dbReference>
<reference evidence="8" key="1">
    <citation type="submission" date="2022-01" db="EMBL/GenBank/DDBJ databases">
        <authorList>
            <person name="Criscuolo A."/>
        </authorList>
    </citation>
    <scope>NUCLEOTIDE SEQUENCE</scope>
    <source>
        <strain evidence="8">CIP111891</strain>
    </source>
</reference>
<organism evidence="8 9">
    <name type="scientific">Paenibacillus allorhizoplanae</name>
    <dbReference type="NCBI Taxonomy" id="2905648"/>
    <lineage>
        <taxon>Bacteria</taxon>
        <taxon>Bacillati</taxon>
        <taxon>Bacillota</taxon>
        <taxon>Bacilli</taxon>
        <taxon>Bacillales</taxon>
        <taxon>Paenibacillaceae</taxon>
        <taxon>Paenibacillus</taxon>
    </lineage>
</organism>
<dbReference type="EC" id="1.2.1.88" evidence="2 6"/>
<accession>A0ABN8H1B4</accession>
<dbReference type="PROSITE" id="PS00070">
    <property type="entry name" value="ALDEHYDE_DEHYDR_CYS"/>
    <property type="match status" value="1"/>
</dbReference>
<evidence type="ECO:0000313" key="9">
    <source>
        <dbReference type="Proteomes" id="UP000838821"/>
    </source>
</evidence>
<dbReference type="EMBL" id="CAKMMW010000018">
    <property type="protein sequence ID" value="CAH1219893.1"/>
    <property type="molecule type" value="Genomic_DNA"/>
</dbReference>
<dbReference type="InterPro" id="IPR015590">
    <property type="entry name" value="Aldehyde_DH_dom"/>
</dbReference>
<comment type="pathway">
    <text evidence="1">Amino-acid degradation; L-proline degradation into L-glutamate; L-glutamate from L-proline: step 2/2.</text>
</comment>
<evidence type="ECO:0000256" key="1">
    <source>
        <dbReference type="ARBA" id="ARBA00004786"/>
    </source>
</evidence>
<comment type="catalytic activity">
    <reaction evidence="5">
        <text>L-glutamate 5-semialdehyde + NAD(+) + H2O = L-glutamate + NADH + 2 H(+)</text>
        <dbReference type="Rhea" id="RHEA:30235"/>
        <dbReference type="ChEBI" id="CHEBI:15377"/>
        <dbReference type="ChEBI" id="CHEBI:15378"/>
        <dbReference type="ChEBI" id="CHEBI:29985"/>
        <dbReference type="ChEBI" id="CHEBI:57540"/>
        <dbReference type="ChEBI" id="CHEBI:57945"/>
        <dbReference type="ChEBI" id="CHEBI:58066"/>
        <dbReference type="EC" id="1.2.1.88"/>
    </reaction>
</comment>
<comment type="caution">
    <text evidence="8">The sequence shown here is derived from an EMBL/GenBank/DDBJ whole genome shotgun (WGS) entry which is preliminary data.</text>
</comment>
<gene>
    <name evidence="8" type="primary">rocA</name>
    <name evidence="8" type="ORF">PAECIP111891_04996</name>
</gene>
<dbReference type="PANTHER" id="PTHR42862:SF1">
    <property type="entry name" value="DELTA-1-PYRROLINE-5-CARBOXYLATE DEHYDROGENASE 2, ISOFORM A-RELATED"/>
    <property type="match status" value="1"/>
</dbReference>
<evidence type="ECO:0000256" key="5">
    <source>
        <dbReference type="ARBA" id="ARBA00048142"/>
    </source>
</evidence>
<proteinExistence type="predicted"/>
<dbReference type="GO" id="GO:0003842">
    <property type="term" value="F:L-glutamate gamma-semialdehyde dehydrogenase activity"/>
    <property type="evidence" value="ECO:0007669"/>
    <property type="project" value="UniProtKB-EC"/>
</dbReference>
<sequence>MTTLSTKVIPYANEPFTNFALEDNLKAMQDAIAKVKGELGREYPLYIGSEKVMTEAKITSINPGNVDEVIGYVSKADQALAEKAMNTALETFESWKKVPARERAEYLFKAAALMRARKHEFSALMILESGKNYVEADVDTAEAIDFIEFYAREMIRLSEINESQPLVRIPGENNQISYIPLGVGVVIPPWNFPLAICVGMTVSAVVSGNTVLLKPASTTPVIAHKFVALMEEVGLPAGVINFIPGSGAEVGDYLTTHPKTRFISFTGSKEIGLRINRLAADVAPGQIWIKRVIAEMGGKDGIVVDETADLDAAAAAIVASAFGFQGQKCSAGSRAIIVESVYDEVVEKVVAYTNRLQSGLPELNFAAGPVIDKASYERILDYIEVGKSEGTLLVGGGKAEGNGYYIQPTVFGDVSGKARLMQEEIFGPVLAIAKAANWQEAIAMYNDTEFGLTGSYFSTDEDRIAEALETVHCGNLYINRKCTGALVGVHPFGGFNMSGTDSKAGGYDYLMLLTQAKLTSRKV</sequence>
<evidence type="ECO:0000256" key="3">
    <source>
        <dbReference type="ARBA" id="ARBA00023002"/>
    </source>
</evidence>
<dbReference type="InterPro" id="IPR050485">
    <property type="entry name" value="Proline_metab_enzyme"/>
</dbReference>
<dbReference type="CDD" id="cd07124">
    <property type="entry name" value="ALDH_PutA-P5CDH-RocA"/>
    <property type="match status" value="1"/>
</dbReference>
<dbReference type="SUPFAM" id="SSF53720">
    <property type="entry name" value="ALDH-like"/>
    <property type="match status" value="1"/>
</dbReference>
<dbReference type="InterPro" id="IPR016162">
    <property type="entry name" value="Ald_DH_N"/>
</dbReference>
<dbReference type="NCBIfam" id="NF002852">
    <property type="entry name" value="PRK03137.1"/>
    <property type="match status" value="1"/>
</dbReference>
<evidence type="ECO:0000313" key="8">
    <source>
        <dbReference type="EMBL" id="CAH1219893.1"/>
    </source>
</evidence>
<dbReference type="Gene3D" id="3.40.309.10">
    <property type="entry name" value="Aldehyde Dehydrogenase, Chain A, domain 2"/>
    <property type="match status" value="1"/>
</dbReference>
<keyword evidence="9" id="KW-1185">Reference proteome</keyword>
<dbReference type="NCBIfam" id="TIGR01237">
    <property type="entry name" value="D1pyr5carbox2"/>
    <property type="match status" value="1"/>
</dbReference>